<dbReference type="OrthoDB" id="1737932at2759"/>
<comment type="caution">
    <text evidence="1">The sequence shown here is derived from an EMBL/GenBank/DDBJ whole genome shotgun (WGS) entry which is preliminary data.</text>
</comment>
<sequence length="336" mass="37573">MSRSVVVEQHIQLADFYELRFEDRTLPEIGEQARDLEEPSMEVTVWNVQIIFSPDELALFLGYERDVTAFPNMPMIEEGRPTKADGFPDAVGPEYGYPGGKQHASRAAASFWRIMHLILCSTIDPKKHTTEVTYGRAEFLYMVVVRGLHVDMASFIYQFVYAEALKIDAQISLPYGVLLTQFLHNLMVPEGADELRALPLGSINKTTLSKSMAQTRRVLGAARVARARREDPGQGSSQGLEGQRSWVASMMTELTEQMRAVMQPTDEMVGNISSRLSALELKVVSMDTELKKQVSEVQLALKSVATNAELVALTEWVVLLEEHMSVVRAVLHLSVD</sequence>
<name>A0A6A1V479_9ROSI</name>
<dbReference type="Proteomes" id="UP000516437">
    <property type="component" value="Chromosome 7"/>
</dbReference>
<protein>
    <submittedName>
        <fullName evidence="1">Uncharacterized protein</fullName>
    </submittedName>
</protein>
<keyword evidence="2" id="KW-1185">Reference proteome</keyword>
<gene>
    <name evidence="1" type="ORF">CJ030_MR7G001549</name>
</gene>
<reference evidence="1 2" key="1">
    <citation type="journal article" date="2019" name="Plant Biotechnol. J.">
        <title>The red bayberry genome and genetic basis of sex determination.</title>
        <authorList>
            <person name="Jia H.M."/>
            <person name="Jia H.J."/>
            <person name="Cai Q.L."/>
            <person name="Wang Y."/>
            <person name="Zhao H.B."/>
            <person name="Yang W.F."/>
            <person name="Wang G.Y."/>
            <person name="Li Y.H."/>
            <person name="Zhan D.L."/>
            <person name="Shen Y.T."/>
            <person name="Niu Q.F."/>
            <person name="Chang L."/>
            <person name="Qiu J."/>
            <person name="Zhao L."/>
            <person name="Xie H.B."/>
            <person name="Fu W.Y."/>
            <person name="Jin J."/>
            <person name="Li X.W."/>
            <person name="Jiao Y."/>
            <person name="Zhou C.C."/>
            <person name="Tu T."/>
            <person name="Chai C.Y."/>
            <person name="Gao J.L."/>
            <person name="Fan L.J."/>
            <person name="van de Weg E."/>
            <person name="Wang J.Y."/>
            <person name="Gao Z.S."/>
        </authorList>
    </citation>
    <scope>NUCLEOTIDE SEQUENCE [LARGE SCALE GENOMIC DNA]</scope>
    <source>
        <tissue evidence="1">Leaves</tissue>
    </source>
</reference>
<evidence type="ECO:0000313" key="2">
    <source>
        <dbReference type="Proteomes" id="UP000516437"/>
    </source>
</evidence>
<dbReference type="AlphaFoldDB" id="A0A6A1V479"/>
<organism evidence="1 2">
    <name type="scientific">Morella rubra</name>
    <name type="common">Chinese bayberry</name>
    <dbReference type="NCBI Taxonomy" id="262757"/>
    <lineage>
        <taxon>Eukaryota</taxon>
        <taxon>Viridiplantae</taxon>
        <taxon>Streptophyta</taxon>
        <taxon>Embryophyta</taxon>
        <taxon>Tracheophyta</taxon>
        <taxon>Spermatophyta</taxon>
        <taxon>Magnoliopsida</taxon>
        <taxon>eudicotyledons</taxon>
        <taxon>Gunneridae</taxon>
        <taxon>Pentapetalae</taxon>
        <taxon>rosids</taxon>
        <taxon>fabids</taxon>
        <taxon>Fagales</taxon>
        <taxon>Myricaceae</taxon>
        <taxon>Morella</taxon>
    </lineage>
</organism>
<evidence type="ECO:0000313" key="1">
    <source>
        <dbReference type="EMBL" id="KAB1206637.1"/>
    </source>
</evidence>
<proteinExistence type="predicted"/>
<dbReference type="EMBL" id="RXIC02000025">
    <property type="protein sequence ID" value="KAB1206637.1"/>
    <property type="molecule type" value="Genomic_DNA"/>
</dbReference>
<accession>A0A6A1V479</accession>